<dbReference type="Pfam" id="PF01381">
    <property type="entry name" value="HTH_3"/>
    <property type="match status" value="1"/>
</dbReference>
<evidence type="ECO:0000256" key="2">
    <source>
        <dbReference type="ARBA" id="ARBA00022692"/>
    </source>
</evidence>
<dbReference type="InterPro" id="IPR050807">
    <property type="entry name" value="TransReg_Diox_bact_type"/>
</dbReference>
<reference evidence="9" key="1">
    <citation type="submission" date="2016-10" db="EMBL/GenBank/DDBJ databases">
        <authorList>
            <person name="Varghese N."/>
            <person name="Submissions S."/>
        </authorList>
    </citation>
    <scope>NUCLEOTIDE SEQUENCE [LARGE SCALE GENOMIC DNA]</scope>
    <source>
        <strain evidence="9">DSM 17724</strain>
    </source>
</reference>
<dbReference type="GO" id="GO:0003677">
    <property type="term" value="F:DNA binding"/>
    <property type="evidence" value="ECO:0007669"/>
    <property type="project" value="UniProtKB-KW"/>
</dbReference>
<keyword evidence="5 6" id="KW-0472">Membrane</keyword>
<evidence type="ECO:0000256" key="3">
    <source>
        <dbReference type="ARBA" id="ARBA00022989"/>
    </source>
</evidence>
<keyword evidence="9" id="KW-1185">Reference proteome</keyword>
<dbReference type="RefSeq" id="WP_089790652.1">
    <property type="nucleotide sequence ID" value="NZ_FOIU01000001.1"/>
</dbReference>
<dbReference type="GO" id="GO:0005829">
    <property type="term" value="C:cytosol"/>
    <property type="evidence" value="ECO:0007669"/>
    <property type="project" value="TreeGrafter"/>
</dbReference>
<dbReference type="OrthoDB" id="1357763at2"/>
<dbReference type="AlphaFoldDB" id="A0A1I0NMQ2"/>
<evidence type="ECO:0000256" key="5">
    <source>
        <dbReference type="ARBA" id="ARBA00023136"/>
    </source>
</evidence>
<comment type="subcellular location">
    <subcellularLocation>
        <location evidence="1">Membrane</location>
        <topology evidence="1">Multi-pass membrane protein</topology>
    </subcellularLocation>
</comment>
<dbReference type="Pfam" id="PF09685">
    <property type="entry name" value="MamF_MmsF"/>
    <property type="match status" value="1"/>
</dbReference>
<feature type="transmembrane region" description="Helical" evidence="6">
    <location>
        <begin position="81"/>
        <end position="106"/>
    </location>
</feature>
<dbReference type="InterPro" id="IPR001387">
    <property type="entry name" value="Cro/C1-type_HTH"/>
</dbReference>
<evidence type="ECO:0000256" key="1">
    <source>
        <dbReference type="ARBA" id="ARBA00004141"/>
    </source>
</evidence>
<proteinExistence type="predicted"/>
<evidence type="ECO:0000259" key="7">
    <source>
        <dbReference type="PROSITE" id="PS50943"/>
    </source>
</evidence>
<dbReference type="InterPro" id="IPR019109">
    <property type="entry name" value="MamF_MmsF"/>
</dbReference>
<dbReference type="InterPro" id="IPR010982">
    <property type="entry name" value="Lambda_DNA-bd_dom_sf"/>
</dbReference>
<gene>
    <name evidence="8" type="ORF">SAMN05421841_0696</name>
</gene>
<protein>
    <submittedName>
        <fullName evidence="8">Uncharacterized conserved protein, Tic20 family</fullName>
    </submittedName>
</protein>
<dbReference type="SUPFAM" id="SSF47413">
    <property type="entry name" value="lambda repressor-like DNA-binding domains"/>
    <property type="match status" value="1"/>
</dbReference>
<feature type="transmembrane region" description="Helical" evidence="6">
    <location>
        <begin position="147"/>
        <end position="166"/>
    </location>
</feature>
<organism evidence="8 9">
    <name type="scientific">Chryseobacterium wanjuense</name>
    <dbReference type="NCBI Taxonomy" id="356305"/>
    <lineage>
        <taxon>Bacteria</taxon>
        <taxon>Pseudomonadati</taxon>
        <taxon>Bacteroidota</taxon>
        <taxon>Flavobacteriia</taxon>
        <taxon>Flavobacteriales</taxon>
        <taxon>Weeksellaceae</taxon>
        <taxon>Chryseobacterium group</taxon>
        <taxon>Chryseobacterium</taxon>
    </lineage>
</organism>
<accession>A0A1I0NMQ2</accession>
<evidence type="ECO:0000313" key="8">
    <source>
        <dbReference type="EMBL" id="SEW02747.1"/>
    </source>
</evidence>
<dbReference type="PANTHER" id="PTHR46797">
    <property type="entry name" value="HTH-TYPE TRANSCRIPTIONAL REGULATOR"/>
    <property type="match status" value="1"/>
</dbReference>
<dbReference type="EMBL" id="FOIU01000001">
    <property type="protein sequence ID" value="SEW02747.1"/>
    <property type="molecule type" value="Genomic_DNA"/>
</dbReference>
<evidence type="ECO:0000313" key="9">
    <source>
        <dbReference type="Proteomes" id="UP000199469"/>
    </source>
</evidence>
<dbReference type="GO" id="GO:0003700">
    <property type="term" value="F:DNA-binding transcription factor activity"/>
    <property type="evidence" value="ECO:0007669"/>
    <property type="project" value="TreeGrafter"/>
</dbReference>
<keyword evidence="2 6" id="KW-0812">Transmembrane</keyword>
<evidence type="ECO:0000256" key="4">
    <source>
        <dbReference type="ARBA" id="ARBA00023125"/>
    </source>
</evidence>
<dbReference type="Gene3D" id="1.10.260.40">
    <property type="entry name" value="lambda repressor-like DNA-binding domains"/>
    <property type="match status" value="1"/>
</dbReference>
<feature type="domain" description="HTH cro/C1-type" evidence="7">
    <location>
        <begin position="6"/>
        <end position="60"/>
    </location>
</feature>
<sequence length="184" mass="21043">MMTSKLAHYRRKKGLSQEQLAVVSGVSARTIQRIESGKVEAHPATLKMLADALEMKSEELTVKEEVLLPSETNNENKVKPIFHILALIGLCFPIFNIILPLLFWFLKKDESPAYDLEGKLVVNFQITISIVFVPAIIFMIFVFSVGFPLVIIIYFYALIMCLINIFRTINKQESRYPLTCQFLK</sequence>
<name>A0A1I0NMQ2_9FLAO</name>
<keyword evidence="3 6" id="KW-1133">Transmembrane helix</keyword>
<dbReference type="STRING" id="356305.SAMN05421841_0696"/>
<keyword evidence="4" id="KW-0238">DNA-binding</keyword>
<dbReference type="Proteomes" id="UP000199469">
    <property type="component" value="Unassembled WGS sequence"/>
</dbReference>
<evidence type="ECO:0000256" key="6">
    <source>
        <dbReference type="SAM" id="Phobius"/>
    </source>
</evidence>
<dbReference type="PROSITE" id="PS50943">
    <property type="entry name" value="HTH_CROC1"/>
    <property type="match status" value="1"/>
</dbReference>
<feature type="transmembrane region" description="Helical" evidence="6">
    <location>
        <begin position="118"/>
        <end position="141"/>
    </location>
</feature>
<dbReference type="PANTHER" id="PTHR46797:SF1">
    <property type="entry name" value="METHYLPHOSPHONATE SYNTHASE"/>
    <property type="match status" value="1"/>
</dbReference>
<dbReference type="SMART" id="SM00530">
    <property type="entry name" value="HTH_XRE"/>
    <property type="match status" value="1"/>
</dbReference>
<dbReference type="CDD" id="cd00093">
    <property type="entry name" value="HTH_XRE"/>
    <property type="match status" value="1"/>
</dbReference>